<evidence type="ECO:0000313" key="2">
    <source>
        <dbReference type="EMBL" id="KAG8234870.1"/>
    </source>
</evidence>
<keyword evidence="3" id="KW-1185">Reference proteome</keyword>
<feature type="transmembrane region" description="Helical" evidence="1">
    <location>
        <begin position="49"/>
        <end position="71"/>
    </location>
</feature>
<evidence type="ECO:0000256" key="1">
    <source>
        <dbReference type="SAM" id="Phobius"/>
    </source>
</evidence>
<proteinExistence type="predicted"/>
<sequence length="112" mass="12383">MLQSRVLLLVASILDWCSLGNQRSTIKCTKKKATMTAWSSTLSLIPSHSLPSLVATFVIISLICAAAIGIFRYKRRRARLVELIEKIPGPPALPIIGNTIEINYLLVYVALF</sequence>
<name>A0A8K0KJL2_LADFU</name>
<comment type="caution">
    <text evidence="2">The sequence shown here is derived from an EMBL/GenBank/DDBJ whole genome shotgun (WGS) entry which is preliminary data.</text>
</comment>
<dbReference type="OrthoDB" id="1470350at2759"/>
<reference evidence="2" key="2">
    <citation type="submission" date="2017-10" db="EMBL/GenBank/DDBJ databases">
        <title>Ladona fulva Genome sequencing and assembly.</title>
        <authorList>
            <person name="Murali S."/>
            <person name="Richards S."/>
            <person name="Bandaranaike D."/>
            <person name="Bellair M."/>
            <person name="Blankenburg K."/>
            <person name="Chao H."/>
            <person name="Dinh H."/>
            <person name="Doddapaneni H."/>
            <person name="Dugan-Rocha S."/>
            <person name="Elkadiri S."/>
            <person name="Gnanaolivu R."/>
            <person name="Hernandez B."/>
            <person name="Skinner E."/>
            <person name="Javaid M."/>
            <person name="Lee S."/>
            <person name="Li M."/>
            <person name="Ming W."/>
            <person name="Munidasa M."/>
            <person name="Muniz J."/>
            <person name="Nguyen L."/>
            <person name="Hughes D."/>
            <person name="Osuji N."/>
            <person name="Pu L.-L."/>
            <person name="Puazo M."/>
            <person name="Qu C."/>
            <person name="Quiroz J."/>
            <person name="Raj R."/>
            <person name="Weissenberger G."/>
            <person name="Xin Y."/>
            <person name="Zou X."/>
            <person name="Han Y."/>
            <person name="Worley K."/>
            <person name="Muzny D."/>
            <person name="Gibbs R."/>
        </authorList>
    </citation>
    <scope>NUCLEOTIDE SEQUENCE</scope>
    <source>
        <strain evidence="2">Sampled in the wild</strain>
    </source>
</reference>
<dbReference type="AlphaFoldDB" id="A0A8K0KJL2"/>
<keyword evidence="1" id="KW-0812">Transmembrane</keyword>
<keyword evidence="1" id="KW-1133">Transmembrane helix</keyword>
<organism evidence="2 3">
    <name type="scientific">Ladona fulva</name>
    <name type="common">Scarce chaser dragonfly</name>
    <name type="synonym">Libellula fulva</name>
    <dbReference type="NCBI Taxonomy" id="123851"/>
    <lineage>
        <taxon>Eukaryota</taxon>
        <taxon>Metazoa</taxon>
        <taxon>Ecdysozoa</taxon>
        <taxon>Arthropoda</taxon>
        <taxon>Hexapoda</taxon>
        <taxon>Insecta</taxon>
        <taxon>Pterygota</taxon>
        <taxon>Palaeoptera</taxon>
        <taxon>Odonata</taxon>
        <taxon>Epiprocta</taxon>
        <taxon>Anisoptera</taxon>
        <taxon>Libelluloidea</taxon>
        <taxon>Libellulidae</taxon>
        <taxon>Ladona</taxon>
    </lineage>
</organism>
<evidence type="ECO:0000313" key="3">
    <source>
        <dbReference type="Proteomes" id="UP000792457"/>
    </source>
</evidence>
<dbReference type="Proteomes" id="UP000792457">
    <property type="component" value="Unassembled WGS sequence"/>
</dbReference>
<gene>
    <name evidence="2" type="ORF">J437_LFUL014562</name>
</gene>
<dbReference type="EMBL" id="KZ308853">
    <property type="protein sequence ID" value="KAG8234870.1"/>
    <property type="molecule type" value="Genomic_DNA"/>
</dbReference>
<reference evidence="2" key="1">
    <citation type="submission" date="2013-04" db="EMBL/GenBank/DDBJ databases">
        <authorList>
            <person name="Qu J."/>
            <person name="Murali S.C."/>
            <person name="Bandaranaike D."/>
            <person name="Bellair M."/>
            <person name="Blankenburg K."/>
            <person name="Chao H."/>
            <person name="Dinh H."/>
            <person name="Doddapaneni H."/>
            <person name="Downs B."/>
            <person name="Dugan-Rocha S."/>
            <person name="Elkadiri S."/>
            <person name="Gnanaolivu R.D."/>
            <person name="Hernandez B."/>
            <person name="Javaid M."/>
            <person name="Jayaseelan J.C."/>
            <person name="Lee S."/>
            <person name="Li M."/>
            <person name="Ming W."/>
            <person name="Munidasa M."/>
            <person name="Muniz J."/>
            <person name="Nguyen L."/>
            <person name="Ongeri F."/>
            <person name="Osuji N."/>
            <person name="Pu L.-L."/>
            <person name="Puazo M."/>
            <person name="Qu C."/>
            <person name="Quiroz J."/>
            <person name="Raj R."/>
            <person name="Weissenberger G."/>
            <person name="Xin Y."/>
            <person name="Zou X."/>
            <person name="Han Y."/>
            <person name="Richards S."/>
            <person name="Worley K."/>
            <person name="Muzny D."/>
            <person name="Gibbs R."/>
        </authorList>
    </citation>
    <scope>NUCLEOTIDE SEQUENCE</scope>
    <source>
        <strain evidence="2">Sampled in the wild</strain>
    </source>
</reference>
<protein>
    <submittedName>
        <fullName evidence="2">Uncharacterized protein</fullName>
    </submittedName>
</protein>
<keyword evidence="1" id="KW-0472">Membrane</keyword>
<accession>A0A8K0KJL2</accession>